<name>A0A9R1UZP6_LACSA</name>
<dbReference type="InterPro" id="IPR055298">
    <property type="entry name" value="AtLOH3-like"/>
</dbReference>
<evidence type="ECO:0000256" key="1">
    <source>
        <dbReference type="SAM" id="MobiDB-lite"/>
    </source>
</evidence>
<organism evidence="2 3">
    <name type="scientific">Lactuca sativa</name>
    <name type="common">Garden lettuce</name>
    <dbReference type="NCBI Taxonomy" id="4236"/>
    <lineage>
        <taxon>Eukaryota</taxon>
        <taxon>Viridiplantae</taxon>
        <taxon>Streptophyta</taxon>
        <taxon>Embryophyta</taxon>
        <taxon>Tracheophyta</taxon>
        <taxon>Spermatophyta</taxon>
        <taxon>Magnoliopsida</taxon>
        <taxon>eudicotyledons</taxon>
        <taxon>Gunneridae</taxon>
        <taxon>Pentapetalae</taxon>
        <taxon>asterids</taxon>
        <taxon>campanulids</taxon>
        <taxon>Asterales</taxon>
        <taxon>Asteraceae</taxon>
        <taxon>Cichorioideae</taxon>
        <taxon>Cichorieae</taxon>
        <taxon>Lactucinae</taxon>
        <taxon>Lactuca</taxon>
    </lineage>
</organism>
<dbReference type="PANTHER" id="PTHR11697:SF230">
    <property type="entry name" value="ZINC FINGER, MYM DOMAIN CONTAINING 1"/>
    <property type="match status" value="1"/>
</dbReference>
<evidence type="ECO:0000313" key="3">
    <source>
        <dbReference type="Proteomes" id="UP000235145"/>
    </source>
</evidence>
<gene>
    <name evidence="2" type="ORF">LSAT_V11C700388160</name>
</gene>
<dbReference type="Proteomes" id="UP000235145">
    <property type="component" value="Unassembled WGS sequence"/>
</dbReference>
<feature type="compositionally biased region" description="Polar residues" evidence="1">
    <location>
        <begin position="14"/>
        <end position="24"/>
    </location>
</feature>
<dbReference type="AlphaFoldDB" id="A0A9R1UZP6"/>
<keyword evidence="3" id="KW-1185">Reference proteome</keyword>
<sequence length="95" mass="10366">MTSSAPERFHRSVNVISSSSKRNNQLQDAQIAKISHLIEVGDIESGKGINQMQKLQRPGDTSVGLVSKAITIFGMYLTRLCMVLLGCLHHSNLTG</sequence>
<proteinExistence type="predicted"/>
<reference evidence="2 3" key="1">
    <citation type="journal article" date="2017" name="Nat. Commun.">
        <title>Genome assembly with in vitro proximity ligation data and whole-genome triplication in lettuce.</title>
        <authorList>
            <person name="Reyes-Chin-Wo S."/>
            <person name="Wang Z."/>
            <person name="Yang X."/>
            <person name="Kozik A."/>
            <person name="Arikit S."/>
            <person name="Song C."/>
            <person name="Xia L."/>
            <person name="Froenicke L."/>
            <person name="Lavelle D.O."/>
            <person name="Truco M.J."/>
            <person name="Xia R."/>
            <person name="Zhu S."/>
            <person name="Xu C."/>
            <person name="Xu H."/>
            <person name="Xu X."/>
            <person name="Cox K."/>
            <person name="Korf I."/>
            <person name="Meyers B.C."/>
            <person name="Michelmore R.W."/>
        </authorList>
    </citation>
    <scope>NUCLEOTIDE SEQUENCE [LARGE SCALE GENOMIC DNA]</scope>
    <source>
        <strain evidence="3">cv. Salinas</strain>
        <tissue evidence="2">Seedlings</tissue>
    </source>
</reference>
<feature type="region of interest" description="Disordered" evidence="1">
    <location>
        <begin position="1"/>
        <end position="24"/>
    </location>
</feature>
<protein>
    <submittedName>
        <fullName evidence="2">Uncharacterized protein</fullName>
    </submittedName>
</protein>
<accession>A0A9R1UZP6</accession>
<evidence type="ECO:0000313" key="2">
    <source>
        <dbReference type="EMBL" id="KAJ0197302.1"/>
    </source>
</evidence>
<dbReference type="PANTHER" id="PTHR11697">
    <property type="entry name" value="GENERAL TRANSCRIPTION FACTOR 2-RELATED ZINC FINGER PROTEIN"/>
    <property type="match status" value="1"/>
</dbReference>
<dbReference type="EMBL" id="NBSK02000007">
    <property type="protein sequence ID" value="KAJ0197302.1"/>
    <property type="molecule type" value="Genomic_DNA"/>
</dbReference>
<comment type="caution">
    <text evidence="2">The sequence shown here is derived from an EMBL/GenBank/DDBJ whole genome shotgun (WGS) entry which is preliminary data.</text>
</comment>